<organism evidence="14 15">
    <name type="scientific">Endomicrobium trichonymphae</name>
    <dbReference type="NCBI Taxonomy" id="1408204"/>
    <lineage>
        <taxon>Bacteria</taxon>
        <taxon>Pseudomonadati</taxon>
        <taxon>Elusimicrobiota</taxon>
        <taxon>Endomicrobiia</taxon>
        <taxon>Endomicrobiales</taxon>
        <taxon>Endomicrobiaceae</taxon>
        <taxon>Candidatus Endomicrobiellum</taxon>
    </lineage>
</organism>
<evidence type="ECO:0000256" key="2">
    <source>
        <dbReference type="ARBA" id="ARBA00002181"/>
    </source>
</evidence>
<evidence type="ECO:0000256" key="1">
    <source>
        <dbReference type="ARBA" id="ARBA00000441"/>
    </source>
</evidence>
<name>A0A1E5IJK8_ENDTX</name>
<dbReference type="FunFam" id="3.20.20.70:FF:000111">
    <property type="entry name" value="Fructose-1,6-bisphosphate aldolase"/>
    <property type="match status" value="1"/>
</dbReference>
<protein>
    <recommendedName>
        <fullName evidence="5">fructose-bisphosphate aldolase</fullName>
        <ecNumber evidence="5">4.1.2.13</ecNumber>
    </recommendedName>
    <alternativeName>
        <fullName evidence="10">Fructose-1,6-bisphosphate aldolase</fullName>
    </alternativeName>
</protein>
<comment type="catalytic activity">
    <reaction evidence="1">
        <text>beta-D-fructose 1,6-bisphosphate = D-glyceraldehyde 3-phosphate + dihydroxyacetone phosphate</text>
        <dbReference type="Rhea" id="RHEA:14729"/>
        <dbReference type="ChEBI" id="CHEBI:32966"/>
        <dbReference type="ChEBI" id="CHEBI:57642"/>
        <dbReference type="ChEBI" id="CHEBI:59776"/>
        <dbReference type="EC" id="4.1.2.13"/>
    </reaction>
</comment>
<dbReference type="Pfam" id="PF01116">
    <property type="entry name" value="F_bP_aldolase"/>
    <property type="match status" value="1"/>
</dbReference>
<feature type="binding site" evidence="12">
    <location>
        <position position="187"/>
    </location>
    <ligand>
        <name>dihydroxyacetone phosphate</name>
        <dbReference type="ChEBI" id="CHEBI:57642"/>
    </ligand>
</feature>
<feature type="binding site" evidence="12">
    <location>
        <begin position="217"/>
        <end position="219"/>
    </location>
    <ligand>
        <name>dihydroxyacetone phosphate</name>
        <dbReference type="ChEBI" id="CHEBI:57642"/>
    </ligand>
</feature>
<dbReference type="PROSITE" id="PS00806">
    <property type="entry name" value="ALDOLASE_CLASS_II_2"/>
    <property type="match status" value="1"/>
</dbReference>
<accession>A0A1E5IJK8</accession>
<dbReference type="PIRSF" id="PIRSF001359">
    <property type="entry name" value="F_bP_aldolase_II"/>
    <property type="match status" value="1"/>
</dbReference>
<dbReference type="InterPro" id="IPR013785">
    <property type="entry name" value="Aldolase_TIM"/>
</dbReference>
<dbReference type="GO" id="GO:0030388">
    <property type="term" value="P:fructose 1,6-bisphosphate metabolic process"/>
    <property type="evidence" value="ECO:0007669"/>
    <property type="project" value="InterPro"/>
</dbReference>
<evidence type="ECO:0000256" key="5">
    <source>
        <dbReference type="ARBA" id="ARBA00013068"/>
    </source>
</evidence>
<comment type="similarity">
    <text evidence="4">Belongs to the class II fructose-bisphosphate aldolase family.</text>
</comment>
<dbReference type="AlphaFoldDB" id="A0A1E5IJK8"/>
<dbReference type="NCBIfam" id="TIGR00167">
    <property type="entry name" value="cbbA"/>
    <property type="match status" value="1"/>
</dbReference>
<evidence type="ECO:0000256" key="11">
    <source>
        <dbReference type="PIRSR" id="PIRSR001359-1"/>
    </source>
</evidence>
<keyword evidence="8" id="KW-0324">Glycolysis</keyword>
<evidence type="ECO:0000256" key="9">
    <source>
        <dbReference type="ARBA" id="ARBA00023239"/>
    </source>
</evidence>
<feature type="binding site" evidence="13">
    <location>
        <position position="142"/>
    </location>
    <ligand>
        <name>Zn(2+)</name>
        <dbReference type="ChEBI" id="CHEBI:29105"/>
        <label>2</label>
    </ligand>
</feature>
<dbReference type="PANTHER" id="PTHR30304">
    <property type="entry name" value="D-TAGATOSE-1,6-BISPHOSPHATE ALDOLASE"/>
    <property type="match status" value="1"/>
</dbReference>
<dbReference type="GO" id="GO:0006096">
    <property type="term" value="P:glycolytic process"/>
    <property type="evidence" value="ECO:0007669"/>
    <property type="project" value="UniProtKB-KW"/>
</dbReference>
<feature type="binding site" evidence="13">
    <location>
        <position position="216"/>
    </location>
    <ligand>
        <name>Zn(2+)</name>
        <dbReference type="ChEBI" id="CHEBI:29105"/>
        <label>1</label>
        <note>catalytic</note>
    </ligand>
</feature>
<keyword evidence="7 13" id="KW-0862">Zinc</keyword>
<dbReference type="SUPFAM" id="SSF51569">
    <property type="entry name" value="Aldolase"/>
    <property type="match status" value="1"/>
</dbReference>
<reference evidence="14 15" key="1">
    <citation type="submission" date="2015-11" db="EMBL/GenBank/DDBJ databases">
        <title>Evidence for parallel genomic evolution in an endosymbiosis of termite gut flagellates.</title>
        <authorList>
            <person name="Zheng H."/>
        </authorList>
    </citation>
    <scope>NUCLEOTIDE SEQUENCE [LARGE SCALE GENOMIC DNA]</scope>
    <source>
        <strain evidence="14 15">CET450</strain>
    </source>
</reference>
<dbReference type="GO" id="GO:0008270">
    <property type="term" value="F:zinc ion binding"/>
    <property type="evidence" value="ECO:0007669"/>
    <property type="project" value="InterPro"/>
</dbReference>
<dbReference type="Proteomes" id="UP000095237">
    <property type="component" value="Unassembled WGS sequence"/>
</dbReference>
<evidence type="ECO:0000256" key="8">
    <source>
        <dbReference type="ARBA" id="ARBA00023152"/>
    </source>
</evidence>
<evidence type="ECO:0000256" key="10">
    <source>
        <dbReference type="ARBA" id="ARBA00031804"/>
    </source>
</evidence>
<feature type="binding site" evidence="12">
    <location>
        <begin position="259"/>
        <end position="262"/>
    </location>
    <ligand>
        <name>dihydroxyacetone phosphate</name>
        <dbReference type="ChEBI" id="CHEBI:57642"/>
    </ligand>
</feature>
<dbReference type="InterPro" id="IPR011289">
    <property type="entry name" value="Fruc_bis_ald_class-2"/>
</dbReference>
<evidence type="ECO:0000256" key="3">
    <source>
        <dbReference type="ARBA" id="ARBA00004714"/>
    </source>
</evidence>
<feature type="binding site" evidence="13">
    <location>
        <position position="84"/>
    </location>
    <ligand>
        <name>Zn(2+)</name>
        <dbReference type="ChEBI" id="CHEBI:29105"/>
        <label>1</label>
        <note>catalytic</note>
    </ligand>
</feature>
<dbReference type="InterPro" id="IPR000771">
    <property type="entry name" value="FBA_II"/>
</dbReference>
<sequence>MALISGKQILEEAKKKGYGVGAYNVNNMEQIQAIMAAAKETQSPVIIQASRGALKYSNFTYLGYLMKAAVIENSDIPVAMHLDHGNSLESAIKAIDLGFSSVMIDGSLLEDGKTASTYDYNVKVTCSVVEYAHARGVSVEAEIGTLGGIEDGVGSGKIHLTNPKEAEKFVNETDVDSLAIAIGTSHGAYKFKGAANLAFDVLKEIRALIDIPIVLHGASSVPKELTDEVNKYGGKMPGATGVPMSSLQEAIKLGVSKINVDTDGRLAITAAIRKVFTESPEKFDPRDYLGSGRTALTNLIITKMKDFGTAGHAKDYAPKSLEDIKKLYALK</sequence>
<evidence type="ECO:0000256" key="12">
    <source>
        <dbReference type="PIRSR" id="PIRSR001359-2"/>
    </source>
</evidence>
<evidence type="ECO:0000256" key="7">
    <source>
        <dbReference type="ARBA" id="ARBA00022833"/>
    </source>
</evidence>
<evidence type="ECO:0000256" key="13">
    <source>
        <dbReference type="PIRSR" id="PIRSR001359-3"/>
    </source>
</evidence>
<proteinExistence type="inferred from homology"/>
<evidence type="ECO:0000256" key="4">
    <source>
        <dbReference type="ARBA" id="ARBA00005812"/>
    </source>
</evidence>
<dbReference type="EC" id="4.1.2.13" evidence="5"/>
<keyword evidence="9" id="KW-0456">Lyase</keyword>
<dbReference type="EMBL" id="LNVX01000291">
    <property type="protein sequence ID" value="OEG70595.1"/>
    <property type="molecule type" value="Genomic_DNA"/>
</dbReference>
<dbReference type="PANTHER" id="PTHR30304:SF0">
    <property type="entry name" value="D-TAGATOSE-1,6-BISPHOSPHATE ALDOLASE SUBUNIT GATY-RELATED"/>
    <property type="match status" value="1"/>
</dbReference>
<dbReference type="InterPro" id="IPR050246">
    <property type="entry name" value="Class_II_FBP_aldolase"/>
</dbReference>
<feature type="binding site" evidence="13">
    <location>
        <position position="105"/>
    </location>
    <ligand>
        <name>Zn(2+)</name>
        <dbReference type="ChEBI" id="CHEBI:29105"/>
        <label>2</label>
    </ligand>
</feature>
<comment type="function">
    <text evidence="2">Catalyzes the aldol condensation of dihydroxyacetone phosphate (DHAP or glycerone-phosphate) with glyceraldehyde 3-phosphate (G3P) to form fructose 1,6-bisphosphate (FBP) in gluconeogenesis and the reverse reaction in glycolysis.</text>
</comment>
<evidence type="ECO:0000313" key="15">
    <source>
        <dbReference type="Proteomes" id="UP000095237"/>
    </source>
</evidence>
<evidence type="ECO:0000256" key="6">
    <source>
        <dbReference type="ARBA" id="ARBA00022723"/>
    </source>
</evidence>
<comment type="cofactor">
    <cofactor evidence="13">
        <name>Zn(2+)</name>
        <dbReference type="ChEBI" id="CHEBI:29105"/>
    </cofactor>
    <text evidence="13">Binds 2 Zn(2+) ions per subunit. One is catalytic and the other provides a structural contribution.</text>
</comment>
<keyword evidence="6 13" id="KW-0479">Metal-binding</keyword>
<keyword evidence="15" id="KW-1185">Reference proteome</keyword>
<dbReference type="CDD" id="cd00947">
    <property type="entry name" value="TBP_aldolase_IIB"/>
    <property type="match status" value="1"/>
</dbReference>
<evidence type="ECO:0000313" key="14">
    <source>
        <dbReference type="EMBL" id="OEG70595.1"/>
    </source>
</evidence>
<dbReference type="Gene3D" id="3.20.20.70">
    <property type="entry name" value="Aldolase class I"/>
    <property type="match status" value="1"/>
</dbReference>
<feature type="binding site" evidence="13">
    <location>
        <position position="186"/>
    </location>
    <ligand>
        <name>Zn(2+)</name>
        <dbReference type="ChEBI" id="CHEBI:29105"/>
        <label>1</label>
        <note>catalytic</note>
    </ligand>
</feature>
<comment type="caution">
    <text evidence="14">The sequence shown here is derived from an EMBL/GenBank/DDBJ whole genome shotgun (WGS) entry which is preliminary data.</text>
</comment>
<gene>
    <name evidence="14" type="ORF">ATZ36_16500</name>
</gene>
<feature type="active site" description="Proton donor" evidence="11">
    <location>
        <position position="83"/>
    </location>
</feature>
<comment type="pathway">
    <text evidence="3">Carbohydrate degradation; glycolysis; D-glyceraldehyde 3-phosphate and glycerone phosphate from D-glucose: step 4/4.</text>
</comment>
<dbReference type="GO" id="GO:0004332">
    <property type="term" value="F:fructose-bisphosphate aldolase activity"/>
    <property type="evidence" value="ECO:0007669"/>
    <property type="project" value="UniProtKB-EC"/>
</dbReference>
<dbReference type="NCBIfam" id="TIGR01859">
    <property type="entry name" value="fruc_bis_ald"/>
    <property type="match status" value="1"/>
</dbReference>